<evidence type="ECO:0000313" key="2">
    <source>
        <dbReference type="Proteomes" id="UP000316993"/>
    </source>
</evidence>
<gene>
    <name evidence="1" type="ORF">BDD18_0458</name>
</gene>
<reference evidence="1 2" key="1">
    <citation type="submission" date="2019-06" db="EMBL/GenBank/DDBJ databases">
        <title>Genomic Encyclopedia of Archaeal and Bacterial Type Strains, Phase II (KMG-II): from individual species to whole genera.</title>
        <authorList>
            <person name="Goeker M."/>
        </authorList>
    </citation>
    <scope>NUCLEOTIDE SEQUENCE [LARGE SCALE GENOMIC DNA]</scope>
    <source>
        <strain evidence="1 2">DSM 7270</strain>
    </source>
</reference>
<dbReference type="Proteomes" id="UP000316993">
    <property type="component" value="Unassembled WGS sequence"/>
</dbReference>
<organism evidence="1 2">
    <name type="scientific">Acidovorax temperans</name>
    <dbReference type="NCBI Taxonomy" id="80878"/>
    <lineage>
        <taxon>Bacteria</taxon>
        <taxon>Pseudomonadati</taxon>
        <taxon>Pseudomonadota</taxon>
        <taxon>Betaproteobacteria</taxon>
        <taxon>Burkholderiales</taxon>
        <taxon>Comamonadaceae</taxon>
        <taxon>Acidovorax</taxon>
    </lineage>
</organism>
<proteinExistence type="predicted"/>
<accession>A0A543LJ24</accession>
<evidence type="ECO:0000313" key="1">
    <source>
        <dbReference type="EMBL" id="TQN07347.1"/>
    </source>
</evidence>
<comment type="caution">
    <text evidence="1">The sequence shown here is derived from an EMBL/GenBank/DDBJ whole genome shotgun (WGS) entry which is preliminary data.</text>
</comment>
<name>A0A543LJ24_9BURK</name>
<dbReference type="InterPro" id="IPR036237">
    <property type="entry name" value="Xyl_isomerase-like_sf"/>
</dbReference>
<dbReference type="RefSeq" id="WP_066784162.1">
    <property type="nucleotide sequence ID" value="NZ_JAYRUO010000020.1"/>
</dbReference>
<dbReference type="AlphaFoldDB" id="A0A543LJ24"/>
<dbReference type="SUPFAM" id="SSF51658">
    <property type="entry name" value="Xylose isomerase-like"/>
    <property type="match status" value="1"/>
</dbReference>
<sequence length="248" mass="26279">MKVLISLSSFGAAETGRHGQLWCTDLAQQAGADGVEVRGELLRDAATELPALAGRAAVYSSPEGLWTPQGALDEAALARGVQAAQVLRAPRLKMSIGGFSSSSHASLHRLKALLQAAPQVELVIENDQTATAGTLAAMQAFFAAQAQAGLDLGMTFDMGNWHWQGECPLQAAQALAPYVRYVHCKGVQRLPAKWVAVPLADSVAPWRAVLRALPADVPHAIEYPLVGDDLVAVTREQVAFIRAAREAA</sequence>
<dbReference type="GO" id="GO:0016853">
    <property type="term" value="F:isomerase activity"/>
    <property type="evidence" value="ECO:0007669"/>
    <property type="project" value="UniProtKB-KW"/>
</dbReference>
<keyword evidence="1" id="KW-0413">Isomerase</keyword>
<dbReference type="Gene3D" id="3.20.20.150">
    <property type="entry name" value="Divalent-metal-dependent TIM barrel enzymes"/>
    <property type="match status" value="1"/>
</dbReference>
<dbReference type="EMBL" id="VFPV01000001">
    <property type="protein sequence ID" value="TQN07347.1"/>
    <property type="molecule type" value="Genomic_DNA"/>
</dbReference>
<protein>
    <submittedName>
        <fullName evidence="1">Sugar phosphate isomerase/epimerase</fullName>
    </submittedName>
</protein>